<evidence type="ECO:0000313" key="5">
    <source>
        <dbReference type="Proteomes" id="UP001150925"/>
    </source>
</evidence>
<sequence length="442" mass="49656">MGSFWRRQPSKVPGRILITDRDFAADQDDHDFALGGYPGVLVTSPTSFWSAYDSDAKAASYRRPAQQVPVGVDKARQKLPNSVTKFLDETSQAWEGDNDHDSGLSKSITPTGGRYSSHSQPHSPTRLNVANGTSSSSSPNHSPSSKQSRKSGEGSQIDLRVLGDPRLEKQNIAEMLHLNTNLARTTRFETCLKEGNVDLVRLRKLSWNGIPEQFRAMTWQLLMGYLPTNADRRAQTLARKRKEYADCVAQTFAQGVAGLESTLWHQIQIDVPRTFPMSPLFQDPVIQQSIARILYCWADRHPASGYVQGINDLVTPFYLVFLSSHISDDPEHSTSAVIPDDVLSEIEADSFWCLSKLLDGIQDNYIHAQPGIFRQVGKLKELIARINQRLASHLEAQGVEFIQFAFRWINCLLMREVSLKNIVRMWDTYLSEGSSGFSEFHV</sequence>
<evidence type="ECO:0000256" key="2">
    <source>
        <dbReference type="SAM" id="MobiDB-lite"/>
    </source>
</evidence>
<dbReference type="AlphaFoldDB" id="A0A9W8AUY6"/>
<dbReference type="FunFam" id="1.10.8.270:FF:000004">
    <property type="entry name" value="TBC1 domain family, member 22B"/>
    <property type="match status" value="1"/>
</dbReference>
<dbReference type="Pfam" id="PF00566">
    <property type="entry name" value="RabGAP-TBC"/>
    <property type="match status" value="1"/>
</dbReference>
<dbReference type="SMART" id="SM00164">
    <property type="entry name" value="TBC"/>
    <property type="match status" value="1"/>
</dbReference>
<dbReference type="PROSITE" id="PS50086">
    <property type="entry name" value="TBC_RABGAP"/>
    <property type="match status" value="1"/>
</dbReference>
<dbReference type="FunFam" id="1.10.10.750:FF:000009">
    <property type="entry name" value="TBC1 domain family member 22A"/>
    <property type="match status" value="1"/>
</dbReference>
<dbReference type="GO" id="GO:0005794">
    <property type="term" value="C:Golgi apparatus"/>
    <property type="evidence" value="ECO:0007669"/>
    <property type="project" value="TreeGrafter"/>
</dbReference>
<dbReference type="PANTHER" id="PTHR22957:SF26">
    <property type="entry name" value="LD44506P"/>
    <property type="match status" value="1"/>
</dbReference>
<evidence type="ECO:0000259" key="3">
    <source>
        <dbReference type="PROSITE" id="PS50086"/>
    </source>
</evidence>
<dbReference type="EMBL" id="JANBPY010000007">
    <property type="protein sequence ID" value="KAJ1970066.1"/>
    <property type="molecule type" value="Genomic_DNA"/>
</dbReference>
<dbReference type="GO" id="GO:0005096">
    <property type="term" value="F:GTPase activator activity"/>
    <property type="evidence" value="ECO:0007669"/>
    <property type="project" value="UniProtKB-KW"/>
</dbReference>
<feature type="compositionally biased region" description="Polar residues" evidence="2">
    <location>
        <begin position="104"/>
        <end position="133"/>
    </location>
</feature>
<protein>
    <submittedName>
        <fullName evidence="4">GTPase-activating protein</fullName>
    </submittedName>
</protein>
<dbReference type="OrthoDB" id="26371at2759"/>
<comment type="caution">
    <text evidence="4">The sequence shown here is derived from an EMBL/GenBank/DDBJ whole genome shotgun (WGS) entry which is preliminary data.</text>
</comment>
<evidence type="ECO:0000313" key="4">
    <source>
        <dbReference type="EMBL" id="KAJ1970066.1"/>
    </source>
</evidence>
<feature type="compositionally biased region" description="Low complexity" evidence="2">
    <location>
        <begin position="134"/>
        <end position="146"/>
    </location>
</feature>
<feature type="region of interest" description="Disordered" evidence="2">
    <location>
        <begin position="91"/>
        <end position="156"/>
    </location>
</feature>
<dbReference type="SUPFAM" id="SSF47923">
    <property type="entry name" value="Ypt/Rab-GAP domain of gyp1p"/>
    <property type="match status" value="2"/>
</dbReference>
<proteinExistence type="predicted"/>
<dbReference type="PANTHER" id="PTHR22957">
    <property type="entry name" value="TBC1 DOMAIN FAMILY MEMBER GTPASE-ACTIVATING PROTEIN"/>
    <property type="match status" value="1"/>
</dbReference>
<accession>A0A9W8AUY6</accession>
<organism evidence="4 5">
    <name type="scientific">Dispira parvispora</name>
    <dbReference type="NCBI Taxonomy" id="1520584"/>
    <lineage>
        <taxon>Eukaryota</taxon>
        <taxon>Fungi</taxon>
        <taxon>Fungi incertae sedis</taxon>
        <taxon>Zoopagomycota</taxon>
        <taxon>Kickxellomycotina</taxon>
        <taxon>Dimargaritomycetes</taxon>
        <taxon>Dimargaritales</taxon>
        <taxon>Dimargaritaceae</taxon>
        <taxon>Dispira</taxon>
    </lineage>
</organism>
<gene>
    <name evidence="4" type="primary">GYP1</name>
    <name evidence="4" type="ORF">IWQ62_000226</name>
</gene>
<keyword evidence="1" id="KW-0343">GTPase activation</keyword>
<dbReference type="InterPro" id="IPR035969">
    <property type="entry name" value="Rab-GAP_TBC_sf"/>
</dbReference>
<dbReference type="Proteomes" id="UP001150925">
    <property type="component" value="Unassembled WGS sequence"/>
</dbReference>
<name>A0A9W8AUY6_9FUNG</name>
<dbReference type="InterPro" id="IPR000195">
    <property type="entry name" value="Rab-GAP-TBC_dom"/>
</dbReference>
<dbReference type="Gene3D" id="1.10.472.80">
    <property type="entry name" value="Ypt/Rab-GAP domain of gyp1p, domain 3"/>
    <property type="match status" value="1"/>
</dbReference>
<keyword evidence="5" id="KW-1185">Reference proteome</keyword>
<dbReference type="Gene3D" id="1.10.8.270">
    <property type="entry name" value="putative rabgap domain of human tbc1 domain family member 14 like domains"/>
    <property type="match status" value="1"/>
</dbReference>
<feature type="domain" description="Rab-GAP TBC" evidence="3">
    <location>
        <begin position="209"/>
        <end position="433"/>
    </location>
</feature>
<evidence type="ECO:0000256" key="1">
    <source>
        <dbReference type="ARBA" id="ARBA00022468"/>
    </source>
</evidence>
<reference evidence="4" key="1">
    <citation type="submission" date="2022-07" db="EMBL/GenBank/DDBJ databases">
        <title>Phylogenomic reconstructions and comparative analyses of Kickxellomycotina fungi.</title>
        <authorList>
            <person name="Reynolds N.K."/>
            <person name="Stajich J.E."/>
            <person name="Barry K."/>
            <person name="Grigoriev I.V."/>
            <person name="Crous P."/>
            <person name="Smith M.E."/>
        </authorList>
    </citation>
    <scope>NUCLEOTIDE SEQUENCE</scope>
    <source>
        <strain evidence="4">RSA 1196</strain>
    </source>
</reference>
<dbReference type="Gene3D" id="1.10.10.750">
    <property type="entry name" value="Ypt/Rab-GAP domain of gyp1p, domain 1"/>
    <property type="match status" value="1"/>
</dbReference>